<dbReference type="OrthoDB" id="3259601at2"/>
<dbReference type="Proteomes" id="UP000460272">
    <property type="component" value="Unassembled WGS sequence"/>
</dbReference>
<dbReference type="EMBL" id="RPFW01000011">
    <property type="protein sequence ID" value="TVY99869.1"/>
    <property type="molecule type" value="Genomic_DNA"/>
</dbReference>
<dbReference type="Pfam" id="PF04138">
    <property type="entry name" value="GtrA_DPMS_TM"/>
    <property type="match status" value="1"/>
</dbReference>
<comment type="caution">
    <text evidence="8">The sequence shown here is derived from an EMBL/GenBank/DDBJ whole genome shotgun (WGS) entry which is preliminary data.</text>
</comment>
<evidence type="ECO:0000256" key="3">
    <source>
        <dbReference type="ARBA" id="ARBA00022989"/>
    </source>
</evidence>
<comment type="subcellular location">
    <subcellularLocation>
        <location evidence="1">Membrane</location>
        <topology evidence="1">Multi-pass membrane protein</topology>
    </subcellularLocation>
</comment>
<evidence type="ECO:0000313" key="9">
    <source>
        <dbReference type="Proteomes" id="UP000460272"/>
    </source>
</evidence>
<feature type="region of interest" description="Disordered" evidence="5">
    <location>
        <begin position="159"/>
        <end position="183"/>
    </location>
</feature>
<evidence type="ECO:0000259" key="7">
    <source>
        <dbReference type="Pfam" id="PF04138"/>
    </source>
</evidence>
<dbReference type="GO" id="GO:0016020">
    <property type="term" value="C:membrane"/>
    <property type="evidence" value="ECO:0007669"/>
    <property type="project" value="UniProtKB-SubCell"/>
</dbReference>
<feature type="compositionally biased region" description="Low complexity" evidence="5">
    <location>
        <begin position="169"/>
        <end position="183"/>
    </location>
</feature>
<feature type="transmembrane region" description="Helical" evidence="6">
    <location>
        <begin position="127"/>
        <end position="148"/>
    </location>
</feature>
<dbReference type="RefSeq" id="WP_145861977.1">
    <property type="nucleotide sequence ID" value="NZ_RPFW01000011.1"/>
</dbReference>
<feature type="transmembrane region" description="Helical" evidence="6">
    <location>
        <begin position="28"/>
        <end position="54"/>
    </location>
</feature>
<dbReference type="GO" id="GO:0000271">
    <property type="term" value="P:polysaccharide biosynthetic process"/>
    <property type="evidence" value="ECO:0007669"/>
    <property type="project" value="InterPro"/>
</dbReference>
<gene>
    <name evidence="8" type="ORF">EAS64_40210</name>
</gene>
<keyword evidence="4 6" id="KW-0472">Membrane</keyword>
<keyword evidence="9" id="KW-1185">Reference proteome</keyword>
<feature type="domain" description="GtrA/DPMS transmembrane" evidence="7">
    <location>
        <begin position="36"/>
        <end position="149"/>
    </location>
</feature>
<sequence>MDSVAYRERFAAVVTAITRRLPFGLSEVVAPSLVGYLLINLCTFFVDLGLLGLFHGTFRWPIPVAVTLSYGTASVLSYLLNRVLNFGSHEAVGRQFPVYVAVSASNYLIFVLGLTDLLSVLGVYYEFSRIIAACCEAVYLYCMMRWVVFRDVRDQPAEVPSEVFGPLGPAATEDPTPTAAPER</sequence>
<evidence type="ECO:0000256" key="1">
    <source>
        <dbReference type="ARBA" id="ARBA00004141"/>
    </source>
</evidence>
<evidence type="ECO:0000256" key="2">
    <source>
        <dbReference type="ARBA" id="ARBA00022692"/>
    </source>
</evidence>
<feature type="transmembrane region" description="Helical" evidence="6">
    <location>
        <begin position="60"/>
        <end position="84"/>
    </location>
</feature>
<dbReference type="AlphaFoldDB" id="A0A6P2BLQ8"/>
<accession>A0A6P2BLQ8</accession>
<name>A0A6P2BLQ8_9ACTN</name>
<evidence type="ECO:0000256" key="6">
    <source>
        <dbReference type="SAM" id="Phobius"/>
    </source>
</evidence>
<evidence type="ECO:0000256" key="5">
    <source>
        <dbReference type="SAM" id="MobiDB-lite"/>
    </source>
</evidence>
<keyword evidence="2 6" id="KW-0812">Transmembrane</keyword>
<evidence type="ECO:0000313" key="8">
    <source>
        <dbReference type="EMBL" id="TVY99869.1"/>
    </source>
</evidence>
<organism evidence="8 9">
    <name type="scientific">Trebonia kvetii</name>
    <dbReference type="NCBI Taxonomy" id="2480626"/>
    <lineage>
        <taxon>Bacteria</taxon>
        <taxon>Bacillati</taxon>
        <taxon>Actinomycetota</taxon>
        <taxon>Actinomycetes</taxon>
        <taxon>Streptosporangiales</taxon>
        <taxon>Treboniaceae</taxon>
        <taxon>Trebonia</taxon>
    </lineage>
</organism>
<dbReference type="InterPro" id="IPR007267">
    <property type="entry name" value="GtrA_DPMS_TM"/>
</dbReference>
<feature type="transmembrane region" description="Helical" evidence="6">
    <location>
        <begin position="96"/>
        <end position="115"/>
    </location>
</feature>
<evidence type="ECO:0000256" key="4">
    <source>
        <dbReference type="ARBA" id="ARBA00023136"/>
    </source>
</evidence>
<protein>
    <submittedName>
        <fullName evidence="8">GtrA family protein</fullName>
    </submittedName>
</protein>
<proteinExistence type="predicted"/>
<reference evidence="8 9" key="1">
    <citation type="submission" date="2018-11" db="EMBL/GenBank/DDBJ databases">
        <title>Trebonia kvetii gen.nov., sp.nov., a novel acidophilic actinobacterium, and proposal of the new actinobacterial family Treboniaceae fam. nov.</title>
        <authorList>
            <person name="Rapoport D."/>
            <person name="Sagova-Mareckova M."/>
            <person name="Sedlacek I."/>
            <person name="Provaznik J."/>
            <person name="Kralova S."/>
            <person name="Pavlinic D."/>
            <person name="Benes V."/>
            <person name="Kopecky J."/>
        </authorList>
    </citation>
    <scope>NUCLEOTIDE SEQUENCE [LARGE SCALE GENOMIC DNA]</scope>
    <source>
        <strain evidence="8 9">15Tr583</strain>
    </source>
</reference>
<keyword evidence="3 6" id="KW-1133">Transmembrane helix</keyword>